<evidence type="ECO:0000256" key="1">
    <source>
        <dbReference type="SAM" id="MobiDB-lite"/>
    </source>
</evidence>
<comment type="caution">
    <text evidence="2">The sequence shown here is derived from an EMBL/GenBank/DDBJ whole genome shotgun (WGS) entry which is preliminary data.</text>
</comment>
<feature type="region of interest" description="Disordered" evidence="1">
    <location>
        <begin position="90"/>
        <end position="167"/>
    </location>
</feature>
<accession>A0AA35SDS7</accession>
<feature type="non-terminal residue" evidence="2">
    <location>
        <position position="1"/>
    </location>
</feature>
<gene>
    <name evidence="2" type="ORF">GBAR_LOCUS15622</name>
</gene>
<reference evidence="2" key="1">
    <citation type="submission" date="2023-03" db="EMBL/GenBank/DDBJ databases">
        <authorList>
            <person name="Steffen K."/>
            <person name="Cardenas P."/>
        </authorList>
    </citation>
    <scope>NUCLEOTIDE SEQUENCE</scope>
</reference>
<name>A0AA35SDS7_GEOBA</name>
<organism evidence="2 3">
    <name type="scientific">Geodia barretti</name>
    <name type="common">Barrett's horny sponge</name>
    <dbReference type="NCBI Taxonomy" id="519541"/>
    <lineage>
        <taxon>Eukaryota</taxon>
        <taxon>Metazoa</taxon>
        <taxon>Porifera</taxon>
        <taxon>Demospongiae</taxon>
        <taxon>Heteroscleromorpha</taxon>
        <taxon>Tetractinellida</taxon>
        <taxon>Astrophorina</taxon>
        <taxon>Geodiidae</taxon>
        <taxon>Geodia</taxon>
    </lineage>
</organism>
<proteinExistence type="predicted"/>
<evidence type="ECO:0000313" key="3">
    <source>
        <dbReference type="Proteomes" id="UP001174909"/>
    </source>
</evidence>
<dbReference type="EMBL" id="CASHTH010002269">
    <property type="protein sequence ID" value="CAI8027292.1"/>
    <property type="molecule type" value="Genomic_DNA"/>
</dbReference>
<feature type="compositionally biased region" description="Basic and acidic residues" evidence="1">
    <location>
        <begin position="127"/>
        <end position="139"/>
    </location>
</feature>
<protein>
    <submittedName>
        <fullName evidence="2">Uncharacterized protein</fullName>
    </submittedName>
</protein>
<evidence type="ECO:0000313" key="2">
    <source>
        <dbReference type="EMBL" id="CAI8027292.1"/>
    </source>
</evidence>
<keyword evidence="3" id="KW-1185">Reference proteome</keyword>
<sequence>MPFLQLALKSSVDKYVVEASKGGGPYNIMFGADIDTPKYIAVYREEGSGVLKLTGTLDIKEAEQFIVKVLDDSDTHNRLEFSITSSLPEYRKKVKKQKKEEKAEENPRLVEDGQTTTGETEEDADGEGGRRGKVERKPQASEGDNASTMGEGESDGCKSRTLEYYLE</sequence>
<dbReference type="Proteomes" id="UP001174909">
    <property type="component" value="Unassembled WGS sequence"/>
</dbReference>
<dbReference type="AlphaFoldDB" id="A0AA35SDS7"/>
<feature type="compositionally biased region" description="Basic and acidic residues" evidence="1">
    <location>
        <begin position="98"/>
        <end position="111"/>
    </location>
</feature>